<reference evidence="1 2" key="1">
    <citation type="journal article" date="2011" name="J. Bacteriol.">
        <title>Complete genome sequence of the cellulose-degrading bacterium Cellulosilyticum lentocellum.</title>
        <authorList>
            <consortium name="US DOE Joint Genome Institute"/>
            <person name="Miller D.A."/>
            <person name="Suen G."/>
            <person name="Bruce D."/>
            <person name="Copeland A."/>
            <person name="Cheng J.F."/>
            <person name="Detter C."/>
            <person name="Goodwin L.A."/>
            <person name="Han C.S."/>
            <person name="Hauser L.J."/>
            <person name="Land M.L."/>
            <person name="Lapidus A."/>
            <person name="Lucas S."/>
            <person name="Meincke L."/>
            <person name="Pitluck S."/>
            <person name="Tapia R."/>
            <person name="Teshima H."/>
            <person name="Woyke T."/>
            <person name="Fox B.G."/>
            <person name="Angert E.R."/>
            <person name="Currie C.R."/>
        </authorList>
    </citation>
    <scope>NUCLEOTIDE SEQUENCE [LARGE SCALE GENOMIC DNA]</scope>
    <source>
        <strain evidence="2">ATCC 49066 / DSM 5427 / NCIMB 11756 / RHM5</strain>
    </source>
</reference>
<sequence>MSTNKRKVVYYSICFTKRENSEIQVEPFFCKDRFVDFINYLRTLSHADALKDKKSQNKAISIENLDFVDQSKPRIKLIMKSCKYNHSPNYMSSRDGSERESDKKLDEGEKELTHICGIVNEEEVFLVMEERKTAIGITMLIDYLNWLYKKYLIARNLEYDHKIIYASIPDDDFLQSLNKFERVTFADVIMDKEIIGSEGLGLVEEGSDLIREEVNVTIKSTPKQSLPIRVLKGVYQRFISEGSKIRRIRVYGKDNSRADLKIDTGFFKKVRYIDVQLDIDGTVKSSDMIEKLSSLLE</sequence>
<dbReference type="HOGENOM" id="CLU_935940_0_0_9"/>
<name>F2JK17_CELLD</name>
<organism evidence="1 2">
    <name type="scientific">Cellulosilyticum lentocellum (strain ATCC 49066 / DSM 5427 / NCIMB 11756 / RHM5)</name>
    <name type="common">Clostridium lentocellum</name>
    <dbReference type="NCBI Taxonomy" id="642492"/>
    <lineage>
        <taxon>Bacteria</taxon>
        <taxon>Bacillati</taxon>
        <taxon>Bacillota</taxon>
        <taxon>Clostridia</taxon>
        <taxon>Lachnospirales</taxon>
        <taxon>Cellulosilyticaceae</taxon>
        <taxon>Cellulosilyticum</taxon>
    </lineage>
</organism>
<gene>
    <name evidence="1" type="ordered locus">Clole_2732</name>
</gene>
<dbReference type="RefSeq" id="WP_013657724.1">
    <property type="nucleotide sequence ID" value="NC_015275.1"/>
</dbReference>
<dbReference type="AlphaFoldDB" id="F2JK17"/>
<dbReference type="STRING" id="642492.Clole_2732"/>
<dbReference type="Proteomes" id="UP000008467">
    <property type="component" value="Chromosome"/>
</dbReference>
<keyword evidence="2" id="KW-1185">Reference proteome</keyword>
<dbReference type="eggNOG" id="ENOG5032XAP">
    <property type="taxonomic scope" value="Bacteria"/>
</dbReference>
<evidence type="ECO:0000313" key="1">
    <source>
        <dbReference type="EMBL" id="ADZ84432.1"/>
    </source>
</evidence>
<accession>F2JK17</accession>
<protein>
    <submittedName>
        <fullName evidence="1">Uncharacterized protein</fullName>
    </submittedName>
</protein>
<evidence type="ECO:0000313" key="2">
    <source>
        <dbReference type="Proteomes" id="UP000008467"/>
    </source>
</evidence>
<proteinExistence type="predicted"/>
<dbReference type="KEGG" id="cle:Clole_2732"/>
<dbReference type="EMBL" id="CP002582">
    <property type="protein sequence ID" value="ADZ84432.1"/>
    <property type="molecule type" value="Genomic_DNA"/>
</dbReference>